<reference evidence="3 4" key="1">
    <citation type="submission" date="2019-06" db="EMBL/GenBank/DDBJ databases">
        <title>A novel bacterium of genus Amaricoccus, isolated from marine sediment.</title>
        <authorList>
            <person name="Huang H."/>
            <person name="Mo K."/>
            <person name="Hu Y."/>
        </authorList>
    </citation>
    <scope>NUCLEOTIDE SEQUENCE [LARGE SCALE GENOMIC DNA]</scope>
    <source>
        <strain evidence="3 4">HB172011</strain>
    </source>
</reference>
<dbReference type="Pfam" id="PF00582">
    <property type="entry name" value="Usp"/>
    <property type="match status" value="1"/>
</dbReference>
<dbReference type="OrthoDB" id="5564966at2"/>
<proteinExistence type="inferred from homology"/>
<sequence length="141" mass="14729">MFSHILVATDGSPRADRAVDAAMALGAGAGIGAQLTFLTVVRPAAPEIFGPISVLEESLDNVRELRAEWVLAEAETRALALGFRTDAILVVAPEPTRAILDEAERRGCDLIVVGARGDACPIGGQAVRVVSESAIPVMIAR</sequence>
<dbReference type="InterPro" id="IPR006016">
    <property type="entry name" value="UspA"/>
</dbReference>
<dbReference type="InterPro" id="IPR014729">
    <property type="entry name" value="Rossmann-like_a/b/a_fold"/>
</dbReference>
<evidence type="ECO:0000313" key="3">
    <source>
        <dbReference type="EMBL" id="TPE51502.1"/>
    </source>
</evidence>
<dbReference type="Proteomes" id="UP000319255">
    <property type="component" value="Unassembled WGS sequence"/>
</dbReference>
<dbReference type="AlphaFoldDB" id="A0A501WRP7"/>
<dbReference type="Gene3D" id="3.40.50.620">
    <property type="entry name" value="HUPs"/>
    <property type="match status" value="1"/>
</dbReference>
<comment type="similarity">
    <text evidence="1">Belongs to the universal stress protein A family.</text>
</comment>
<dbReference type="RefSeq" id="WP_140453938.1">
    <property type="nucleotide sequence ID" value="NZ_VFRP01000007.1"/>
</dbReference>
<dbReference type="PRINTS" id="PR01438">
    <property type="entry name" value="UNVRSLSTRESS"/>
</dbReference>
<comment type="caution">
    <text evidence="3">The sequence shown here is derived from an EMBL/GenBank/DDBJ whole genome shotgun (WGS) entry which is preliminary data.</text>
</comment>
<dbReference type="InterPro" id="IPR006015">
    <property type="entry name" value="Universal_stress_UspA"/>
</dbReference>
<accession>A0A501WRP7</accession>
<dbReference type="PANTHER" id="PTHR46268">
    <property type="entry name" value="STRESS RESPONSE PROTEIN NHAX"/>
    <property type="match status" value="1"/>
</dbReference>
<protein>
    <submittedName>
        <fullName evidence="3">Universal stress protein</fullName>
    </submittedName>
</protein>
<feature type="domain" description="UspA" evidence="2">
    <location>
        <begin position="1"/>
        <end position="141"/>
    </location>
</feature>
<name>A0A501WRP7_9RHOB</name>
<dbReference type="SUPFAM" id="SSF52402">
    <property type="entry name" value="Adenine nucleotide alpha hydrolases-like"/>
    <property type="match status" value="1"/>
</dbReference>
<dbReference type="EMBL" id="VFRP01000007">
    <property type="protein sequence ID" value="TPE51502.1"/>
    <property type="molecule type" value="Genomic_DNA"/>
</dbReference>
<evidence type="ECO:0000256" key="1">
    <source>
        <dbReference type="ARBA" id="ARBA00008791"/>
    </source>
</evidence>
<dbReference type="CDD" id="cd00293">
    <property type="entry name" value="USP-like"/>
    <property type="match status" value="1"/>
</dbReference>
<gene>
    <name evidence="3" type="ORF">FJM51_09720</name>
</gene>
<evidence type="ECO:0000259" key="2">
    <source>
        <dbReference type="Pfam" id="PF00582"/>
    </source>
</evidence>
<dbReference type="PANTHER" id="PTHR46268:SF6">
    <property type="entry name" value="UNIVERSAL STRESS PROTEIN UP12"/>
    <property type="match status" value="1"/>
</dbReference>
<keyword evidence="4" id="KW-1185">Reference proteome</keyword>
<evidence type="ECO:0000313" key="4">
    <source>
        <dbReference type="Proteomes" id="UP000319255"/>
    </source>
</evidence>
<organism evidence="3 4">
    <name type="scientific">Amaricoccus solimangrovi</name>
    <dbReference type="NCBI Taxonomy" id="2589815"/>
    <lineage>
        <taxon>Bacteria</taxon>
        <taxon>Pseudomonadati</taxon>
        <taxon>Pseudomonadota</taxon>
        <taxon>Alphaproteobacteria</taxon>
        <taxon>Rhodobacterales</taxon>
        <taxon>Paracoccaceae</taxon>
        <taxon>Amaricoccus</taxon>
    </lineage>
</organism>